<name>A0A1G4TQW7_9HYPH</name>
<dbReference type="InterPro" id="IPR036866">
    <property type="entry name" value="RibonucZ/Hydroxyglut_hydro"/>
</dbReference>
<sequence>MAKAKEAELKLELINVGHGDALVLHWLPKTGKPSTILIDGGPVKGAARVRATLDELNATAIDLAVLTHCDADHVDGLLAYVRGEGALPIDHYWGPCVPAFRRHAWLFPPRVASGIDKTEDLQNALPESCAVSWPVEGATWTSADGDLSLKVISPAGRLIERLLLGSDTLSLFLQEPMPMGWLLESVEEEPDDEDPYADLRFAISTSEITPDRIPNLPTSEQPASVDDVAHEAKAKGVDPEFFGNSVLNNTSIVLLVEARTGLRTQRLLLTGDLENFTYLMARYPMGLGCEIVKVPHHGSYSYIDSDLAYDEVWQWMRPRAALVSANGKHGLPRREFRDAALRYGTTLFCTSRRTREIVTGPLIEDCCKNQYRCNHQAPVSLTISSQGVQSEGIACARGNQTGVMPVIEVRQHTIDPSPILSAMAEGEIRKHIDWAVTWLRETLKERQNRPADVHLPPLSIKTLSKAASGAGRVGAATQMELILERAARSGKVWLSRGDRYRRDGSRSVWPLPNREENKAFREWIDGFSVIQLAVTDRHAGTAREELVYAADTTWLANRFAEAFAFPVAIFEDGIWPPLVSHLLKTRSIGIRTIDGSGYRSSGPSIAIILFKEIDAETAFRKLVERLEAVDSQELEDYLTAVVKYSYTTSGPAPKWPPALDQAVTQMQLESPSIPSGLVGNRYGSSFEFVGLSTSAKQLARWMELVPYGMGGQLPEALLRPLLASLILSGFEVLERTKPTRSP</sequence>
<accession>A0A1G4TQW7</accession>
<organism evidence="1 2">
    <name type="scientific">Rhizobium mongolense subsp. loessense</name>
    <dbReference type="NCBI Taxonomy" id="158890"/>
    <lineage>
        <taxon>Bacteria</taxon>
        <taxon>Pseudomonadati</taxon>
        <taxon>Pseudomonadota</taxon>
        <taxon>Alphaproteobacteria</taxon>
        <taxon>Hyphomicrobiales</taxon>
        <taxon>Rhizobiaceae</taxon>
        <taxon>Rhizobium/Agrobacterium group</taxon>
        <taxon>Rhizobium</taxon>
    </lineage>
</organism>
<evidence type="ECO:0000313" key="2">
    <source>
        <dbReference type="Proteomes" id="UP000199542"/>
    </source>
</evidence>
<evidence type="ECO:0000313" key="1">
    <source>
        <dbReference type="EMBL" id="SCW83738.1"/>
    </source>
</evidence>
<dbReference type="InterPro" id="IPR052159">
    <property type="entry name" value="Competence_DNA_uptake"/>
</dbReference>
<dbReference type="EMBL" id="FMTM01000012">
    <property type="protein sequence ID" value="SCW83738.1"/>
    <property type="molecule type" value="Genomic_DNA"/>
</dbReference>
<evidence type="ECO:0008006" key="3">
    <source>
        <dbReference type="Google" id="ProtNLM"/>
    </source>
</evidence>
<dbReference type="Gene3D" id="3.60.15.10">
    <property type="entry name" value="Ribonuclease Z/Hydroxyacylglutathione hydrolase-like"/>
    <property type="match status" value="1"/>
</dbReference>
<dbReference type="SUPFAM" id="SSF56281">
    <property type="entry name" value="Metallo-hydrolase/oxidoreductase"/>
    <property type="match status" value="1"/>
</dbReference>
<gene>
    <name evidence="1" type="ORF">SAMN02927900_05484</name>
</gene>
<dbReference type="Proteomes" id="UP000199542">
    <property type="component" value="Unassembled WGS sequence"/>
</dbReference>
<proteinExistence type="predicted"/>
<reference evidence="1 2" key="1">
    <citation type="submission" date="2016-10" db="EMBL/GenBank/DDBJ databases">
        <authorList>
            <person name="de Groot N.N."/>
        </authorList>
    </citation>
    <scope>NUCLEOTIDE SEQUENCE [LARGE SCALE GENOMIC DNA]</scope>
    <source>
        <strain evidence="1 2">CGMCC 1.3401</strain>
    </source>
</reference>
<dbReference type="PANTHER" id="PTHR30619:SF1">
    <property type="entry name" value="RECOMBINATION PROTEIN 2"/>
    <property type="match status" value="1"/>
</dbReference>
<dbReference type="AlphaFoldDB" id="A0A1G4TQW7"/>
<dbReference type="RefSeq" id="WP_092587918.1">
    <property type="nucleotide sequence ID" value="NZ_FMTM01000012.1"/>
</dbReference>
<dbReference type="PANTHER" id="PTHR30619">
    <property type="entry name" value="DNA INTERNALIZATION/COMPETENCE PROTEIN COMEC/REC2"/>
    <property type="match status" value="1"/>
</dbReference>
<protein>
    <recommendedName>
        <fullName evidence="3">Metallo-beta-lactamase superfamily protein</fullName>
    </recommendedName>
</protein>